<dbReference type="GO" id="GO:0006310">
    <property type="term" value="P:DNA recombination"/>
    <property type="evidence" value="ECO:0007669"/>
    <property type="project" value="InterPro"/>
</dbReference>
<dbReference type="PATRIC" id="fig|1121448.10.peg.3487"/>
<proteinExistence type="predicted"/>
<dbReference type="AlphaFoldDB" id="T2GGH9"/>
<evidence type="ECO:0000313" key="1">
    <source>
        <dbReference type="EMBL" id="AGW15212.1"/>
    </source>
</evidence>
<reference evidence="1 2" key="1">
    <citation type="journal article" date="2013" name="J. Bacteriol.">
        <title>Roles of HynAB and Ech, the only two hydrogenases found in the model sulfate reducer Desulfovibrio gigas.</title>
        <authorList>
            <person name="Morais-Silva F.O."/>
            <person name="Santos C.I."/>
            <person name="Rodrigues R."/>
            <person name="Pereira I.A."/>
            <person name="Rodrigues-Pousada C."/>
        </authorList>
    </citation>
    <scope>NUCLEOTIDE SEQUENCE [LARGE SCALE GENOMIC DNA]</scope>
    <source>
        <strain evidence="2">ATCC 19364 / DSM 1382 / NCIMB 9332 / VKM B-1759</strain>
    </source>
</reference>
<sequence>MGFCSASASIARYRIVEEVPSSLWMEIPERLRRFAFKDIDQSAEERSFGWSNADNWLDTTWGEGSPQKGDYFVFNLRLETRRVSPAVFKKYFELSLVDAEREARQKGQKFVGRNQKKELKEQVRLRLMARALPVPAVFEVAWNIQTGHVWLASTNGKVKEMFTNFFTDTFELHLEPVTPFFLGLSLLGQEAGPRLEALEPADFA</sequence>
<accession>T2GGH9</accession>
<dbReference type="HOGENOM" id="CLU_114462_0_0_7"/>
<dbReference type="RefSeq" id="WP_021762346.1">
    <property type="nucleotide sequence ID" value="NC_022444.1"/>
</dbReference>
<evidence type="ECO:0000313" key="2">
    <source>
        <dbReference type="Proteomes" id="UP000016587"/>
    </source>
</evidence>
<gene>
    <name evidence="1" type="ORF">DGI_3536</name>
</gene>
<protein>
    <submittedName>
        <fullName evidence="1">Uncharacterized protein</fullName>
    </submittedName>
</protein>
<reference evidence="2" key="2">
    <citation type="submission" date="2013-07" db="EMBL/GenBank/DDBJ databases">
        <authorList>
            <person name="Morais-Silva F.O."/>
            <person name="Rezende A.M."/>
            <person name="Pimentel C."/>
            <person name="Resende D.M."/>
            <person name="Santos C.I."/>
            <person name="Clemente C."/>
            <person name="de Oliveira L.M."/>
            <person name="da Silva S.M."/>
            <person name="Costa D.A."/>
            <person name="Varela-Raposo A."/>
            <person name="Horacio E.C.A."/>
            <person name="Matos M."/>
            <person name="Flores O."/>
            <person name="Ruiz J.C."/>
            <person name="Rodrigues-Pousada C."/>
        </authorList>
    </citation>
    <scope>NUCLEOTIDE SEQUENCE [LARGE SCALE GENOMIC DNA]</scope>
    <source>
        <strain evidence="2">ATCC 19364 / DSM 1382 / NCIMB 9332 / VKM B-1759</strain>
    </source>
</reference>
<dbReference type="Pfam" id="PF04381">
    <property type="entry name" value="RdgC"/>
    <property type="match status" value="1"/>
</dbReference>
<dbReference type="eggNOG" id="COG2974">
    <property type="taxonomic scope" value="Bacteria"/>
</dbReference>
<dbReference type="Proteomes" id="UP000016587">
    <property type="component" value="Chromosome"/>
</dbReference>
<dbReference type="EMBL" id="CP006585">
    <property type="protein sequence ID" value="AGW15212.1"/>
    <property type="molecule type" value="Genomic_DNA"/>
</dbReference>
<name>T2GGH9_MEGG1</name>
<dbReference type="KEGG" id="dgg:DGI_3536"/>
<dbReference type="OrthoDB" id="9793997at2"/>
<keyword evidence="2" id="KW-1185">Reference proteome</keyword>
<dbReference type="InterPro" id="IPR007476">
    <property type="entry name" value="RdgC"/>
</dbReference>
<organism evidence="1 2">
    <name type="scientific">Megalodesulfovibrio gigas (strain ATCC 19364 / DSM 1382 / NCIMB 9332 / VKM B-1759)</name>
    <name type="common">Desulfovibrio gigas</name>
    <dbReference type="NCBI Taxonomy" id="1121448"/>
    <lineage>
        <taxon>Bacteria</taxon>
        <taxon>Pseudomonadati</taxon>
        <taxon>Thermodesulfobacteriota</taxon>
        <taxon>Desulfovibrionia</taxon>
        <taxon>Desulfovibrionales</taxon>
        <taxon>Desulfovibrionaceae</taxon>
        <taxon>Megalodesulfovibrio</taxon>
    </lineage>
</organism>
<dbReference type="STRING" id="1121448.DGI_3536"/>